<gene>
    <name evidence="12" type="ORF">EDEG_03034</name>
</gene>
<feature type="compositionally biased region" description="Basic and acidic residues" evidence="9">
    <location>
        <begin position="336"/>
        <end position="352"/>
    </location>
</feature>
<name>J9D453_EDHAE</name>
<dbReference type="PANTHER" id="PTHR31637">
    <property type="entry name" value="2,3-BISPHOSPHOGLYCERATE-INDEPENDENT PHOSPHOGLYCERATE MUTASE"/>
    <property type="match status" value="1"/>
</dbReference>
<keyword evidence="8" id="KW-0413">Isomerase</keyword>
<dbReference type="GO" id="GO:0004619">
    <property type="term" value="F:phosphoglycerate mutase activity"/>
    <property type="evidence" value="ECO:0007669"/>
    <property type="project" value="UniProtKB-EC"/>
</dbReference>
<dbReference type="STRING" id="1003232.J9D453"/>
<evidence type="ECO:0000313" key="12">
    <source>
        <dbReference type="EMBL" id="EJW02556.1"/>
    </source>
</evidence>
<dbReference type="SUPFAM" id="SSF53649">
    <property type="entry name" value="Alkaline phosphatase-like"/>
    <property type="match status" value="1"/>
</dbReference>
<comment type="similarity">
    <text evidence="3">Belongs to the BPG-independent phosphoglycerate mutase family.</text>
</comment>
<dbReference type="InParanoid" id="J9D453"/>
<feature type="domain" description="BPG-independent PGAM N-terminal" evidence="11">
    <location>
        <begin position="381"/>
        <end position="442"/>
    </location>
</feature>
<comment type="caution">
    <text evidence="12">The sequence shown here is derived from an EMBL/GenBank/DDBJ whole genome shotgun (WGS) entry which is preliminary data.</text>
</comment>
<proteinExistence type="inferred from homology"/>
<keyword evidence="7" id="KW-0464">Manganese</keyword>
<dbReference type="EMBL" id="AFBI03000065">
    <property type="protein sequence ID" value="EJW02556.1"/>
    <property type="molecule type" value="Genomic_DNA"/>
</dbReference>
<evidence type="ECO:0000259" key="11">
    <source>
        <dbReference type="Pfam" id="PF06415"/>
    </source>
</evidence>
<feature type="domain" description="BPG-independent PGAM N-terminal" evidence="11">
    <location>
        <begin position="183"/>
        <end position="330"/>
    </location>
</feature>
<dbReference type="PANTHER" id="PTHR31637:SF0">
    <property type="entry name" value="2,3-BISPHOSPHOGLYCERATE-INDEPENDENT PHOSPHOGLYCERATE MUTASE"/>
    <property type="match status" value="1"/>
</dbReference>
<dbReference type="HOGENOM" id="CLU_026099_2_0_1"/>
<reference evidence="13" key="2">
    <citation type="submission" date="2015-07" db="EMBL/GenBank/DDBJ databases">
        <title>Contrasting host-pathogen interactions and genome evolution in two generalist and specialist microsporidian pathogens of mosquitoes.</title>
        <authorList>
            <consortium name="The Broad Institute Genomics Platform"/>
            <consortium name="The Broad Institute Genome Sequencing Center for Infectious Disease"/>
            <person name="Cuomo C.A."/>
            <person name="Sanscrainte N.D."/>
            <person name="Goldberg J.M."/>
            <person name="Heiman D."/>
            <person name="Young S."/>
            <person name="Zeng Q."/>
            <person name="Becnel J.J."/>
            <person name="Birren B.W."/>
        </authorList>
    </citation>
    <scope>NUCLEOTIDE SEQUENCE [LARGE SCALE GENOMIC DNA]</scope>
    <source>
        <strain evidence="13">USNM 41457</strain>
    </source>
</reference>
<evidence type="ECO:0000256" key="2">
    <source>
        <dbReference type="ARBA" id="ARBA00004798"/>
    </source>
</evidence>
<organism evidence="12 13">
    <name type="scientific">Edhazardia aedis (strain USNM 41457)</name>
    <name type="common">Microsporidian parasite</name>
    <dbReference type="NCBI Taxonomy" id="1003232"/>
    <lineage>
        <taxon>Eukaryota</taxon>
        <taxon>Fungi</taxon>
        <taxon>Fungi incertae sedis</taxon>
        <taxon>Microsporidia</taxon>
        <taxon>Edhazardia</taxon>
    </lineage>
</organism>
<evidence type="ECO:0000256" key="8">
    <source>
        <dbReference type="ARBA" id="ARBA00023235"/>
    </source>
</evidence>
<keyword evidence="6" id="KW-0324">Glycolysis</keyword>
<comment type="pathway">
    <text evidence="2">Carbohydrate degradation; glycolysis; pyruvate from D-glyceraldehyde 3-phosphate: step 3/5.</text>
</comment>
<dbReference type="GO" id="GO:0005737">
    <property type="term" value="C:cytoplasm"/>
    <property type="evidence" value="ECO:0007669"/>
    <property type="project" value="InterPro"/>
</dbReference>
<dbReference type="InterPro" id="IPR006124">
    <property type="entry name" value="Metalloenzyme"/>
</dbReference>
<dbReference type="Proteomes" id="UP000003163">
    <property type="component" value="Unassembled WGS sequence"/>
</dbReference>
<evidence type="ECO:0000313" key="13">
    <source>
        <dbReference type="Proteomes" id="UP000003163"/>
    </source>
</evidence>
<dbReference type="InterPro" id="IPR011258">
    <property type="entry name" value="BPG-indep_PGM_N"/>
</dbReference>
<sequence length="677" mass="77102">MVDRYKKAVLIIIDGYGISHKTKFNAIYTCEPLFITKLSKLYPSFLLKAHGESVGLFGNQMGNSEVGHLTIGSGRIVPQDLVTISEYISNKSFVDKFLCAFYDGMRGLNSFYQICTDKKITKCLDFSDKEKKSNKCDMNDIRNFGKYCNNSPANNTHSNNEENNNASTNNNDEYNNITINNDNNNHFNNVNKRIHIIGLLSDGGVHSHINHIKAIISALPYKNIYVHCILDGRDTKPKNGIKYIKFISKYMYKKCKGKLGSISGRFYTMDRDNNMSRTLESFHVMTEGNDFLGLVNSGNLNQKDYQNFGEFNLYKQNKTEKSQDDSIKNINTKRNNFKDSSKANKHNERSEIITKNMIKSKNENDNAKNENKTKRKKYKTGKNFKKAIKYIKKSYKEGITDEFIKPSLINAQAKINKNEPIIFANFRADRMRQIVKKFRETNICFTLTEYDKWINVVPIFKKKKATNTLAEIISKNGLKQTHIAETEKYAHVTYFLNGGCETVFENEKRILIESNKVKTHDLKPQMKTKEICCSVIGEINKGTDFVVCNIAAPDMVGHCGNFDAVCEAVRTTDNAVKEIYESCVKNDYVLFITADHGNAEEMVDDDGNESRKHTSNCVPFIICDGVNKLGTYFVSENGIFSLKDVAPTVLCKMGLDVPNEMTGTDLLRFYDKLDVTK</sequence>
<feature type="region of interest" description="Disordered" evidence="9">
    <location>
        <begin position="152"/>
        <end position="172"/>
    </location>
</feature>
<evidence type="ECO:0000259" key="10">
    <source>
        <dbReference type="Pfam" id="PF01676"/>
    </source>
</evidence>
<dbReference type="VEuPathDB" id="MicrosporidiaDB:EDEG_03034"/>
<feature type="domain" description="Metalloenzyme" evidence="10">
    <location>
        <begin position="6"/>
        <end position="656"/>
    </location>
</feature>
<dbReference type="InterPro" id="IPR005995">
    <property type="entry name" value="Pgm_bpd_ind"/>
</dbReference>
<dbReference type="InterPro" id="IPR017850">
    <property type="entry name" value="Alkaline_phosphatase_core_sf"/>
</dbReference>
<dbReference type="OrthoDB" id="1886626at2759"/>
<dbReference type="Pfam" id="PF01676">
    <property type="entry name" value="Metalloenzyme"/>
    <property type="match status" value="1"/>
</dbReference>
<dbReference type="Gene3D" id="3.40.720.10">
    <property type="entry name" value="Alkaline Phosphatase, subunit A"/>
    <property type="match status" value="2"/>
</dbReference>
<accession>J9D453</accession>
<evidence type="ECO:0000256" key="7">
    <source>
        <dbReference type="ARBA" id="ARBA00023211"/>
    </source>
</evidence>
<dbReference type="HAMAP" id="MF_01038">
    <property type="entry name" value="GpmI"/>
    <property type="match status" value="1"/>
</dbReference>
<dbReference type="GO" id="GO:0006096">
    <property type="term" value="P:glycolytic process"/>
    <property type="evidence" value="ECO:0007669"/>
    <property type="project" value="UniProtKB-UniPathway"/>
</dbReference>
<evidence type="ECO:0000256" key="5">
    <source>
        <dbReference type="ARBA" id="ARBA00022723"/>
    </source>
</evidence>
<dbReference type="UniPathway" id="UPA00109">
    <property type="reaction ID" value="UER00186"/>
</dbReference>
<dbReference type="Gene3D" id="3.40.1450.10">
    <property type="entry name" value="BPG-independent phosphoglycerate mutase, domain B"/>
    <property type="match status" value="3"/>
</dbReference>
<dbReference type="OMA" id="NCIHNAP"/>
<reference evidence="12 13" key="1">
    <citation type="submission" date="2011-08" db="EMBL/GenBank/DDBJ databases">
        <authorList>
            <person name="Liu Z.J."/>
            <person name="Shi F.L."/>
            <person name="Lu J.Q."/>
            <person name="Li M."/>
            <person name="Wang Z.L."/>
        </authorList>
    </citation>
    <scope>NUCLEOTIDE SEQUENCE [LARGE SCALE GENOMIC DNA]</scope>
    <source>
        <strain evidence="12 13">USNM 41457</strain>
    </source>
</reference>
<evidence type="ECO:0000256" key="6">
    <source>
        <dbReference type="ARBA" id="ARBA00023152"/>
    </source>
</evidence>
<keyword evidence="5" id="KW-0479">Metal-binding</keyword>
<dbReference type="GO" id="GO:0006007">
    <property type="term" value="P:glucose catabolic process"/>
    <property type="evidence" value="ECO:0007669"/>
    <property type="project" value="InterPro"/>
</dbReference>
<feature type="region of interest" description="Disordered" evidence="9">
    <location>
        <begin position="319"/>
        <end position="379"/>
    </location>
</feature>
<evidence type="ECO:0000256" key="3">
    <source>
        <dbReference type="ARBA" id="ARBA00008819"/>
    </source>
</evidence>
<dbReference type="EC" id="5.4.2.12" evidence="4"/>
<dbReference type="SUPFAM" id="SSF64158">
    <property type="entry name" value="2,3-Bisphosphoglycerate-independent phosphoglycerate mutase, substrate-binding domain"/>
    <property type="match status" value="2"/>
</dbReference>
<dbReference type="InterPro" id="IPR036646">
    <property type="entry name" value="PGAM_B_sf"/>
</dbReference>
<feature type="compositionally biased region" description="Basic and acidic residues" evidence="9">
    <location>
        <begin position="360"/>
        <end position="372"/>
    </location>
</feature>
<dbReference type="CDD" id="cd16010">
    <property type="entry name" value="iPGM"/>
    <property type="match status" value="1"/>
</dbReference>
<protein>
    <recommendedName>
        <fullName evidence="4">phosphoglycerate mutase (2,3-diphosphoglycerate-independent)</fullName>
        <ecNumber evidence="4">5.4.2.12</ecNumber>
    </recommendedName>
</protein>
<comment type="cofactor">
    <cofactor evidence="1">
        <name>Mn(2+)</name>
        <dbReference type="ChEBI" id="CHEBI:29035"/>
    </cofactor>
</comment>
<dbReference type="AlphaFoldDB" id="J9D453"/>
<evidence type="ECO:0000256" key="9">
    <source>
        <dbReference type="SAM" id="MobiDB-lite"/>
    </source>
</evidence>
<evidence type="ECO:0000256" key="4">
    <source>
        <dbReference type="ARBA" id="ARBA00012026"/>
    </source>
</evidence>
<evidence type="ECO:0000256" key="1">
    <source>
        <dbReference type="ARBA" id="ARBA00001936"/>
    </source>
</evidence>
<dbReference type="GO" id="GO:0030145">
    <property type="term" value="F:manganese ion binding"/>
    <property type="evidence" value="ECO:0007669"/>
    <property type="project" value="InterPro"/>
</dbReference>
<dbReference type="Pfam" id="PF06415">
    <property type="entry name" value="iPGM_N"/>
    <property type="match status" value="2"/>
</dbReference>
<keyword evidence="13" id="KW-1185">Reference proteome</keyword>